<dbReference type="AlphaFoldDB" id="A0A850PHE3"/>
<evidence type="ECO:0000256" key="1">
    <source>
        <dbReference type="SAM" id="MobiDB-lite"/>
    </source>
</evidence>
<proteinExistence type="predicted"/>
<dbReference type="Gene3D" id="3.40.50.2000">
    <property type="entry name" value="Glycogen Phosphorylase B"/>
    <property type="match status" value="1"/>
</dbReference>
<dbReference type="PANTHER" id="PTHR43179">
    <property type="entry name" value="RHAMNOSYLTRANSFERASE WBBL"/>
    <property type="match status" value="1"/>
</dbReference>
<dbReference type="EMBL" id="JABXXR010000052">
    <property type="protein sequence ID" value="NVN40591.1"/>
    <property type="molecule type" value="Genomic_DNA"/>
</dbReference>
<name>A0A850PHE3_9PROT</name>
<gene>
    <name evidence="3" type="ORF">HUK82_08445</name>
</gene>
<dbReference type="GO" id="GO:0016740">
    <property type="term" value="F:transferase activity"/>
    <property type="evidence" value="ECO:0007669"/>
    <property type="project" value="UniProtKB-KW"/>
</dbReference>
<reference evidence="3 4" key="1">
    <citation type="submission" date="2020-06" db="EMBL/GenBank/DDBJ databases">
        <title>Description of novel acetic acid bacteria.</title>
        <authorList>
            <person name="Sombolestani A."/>
        </authorList>
    </citation>
    <scope>NUCLEOTIDE SEQUENCE [LARGE SCALE GENOMIC DNA]</scope>
    <source>
        <strain evidence="3 4">LMG 27010</strain>
    </source>
</reference>
<dbReference type="CDD" id="cd03801">
    <property type="entry name" value="GT4_PimA-like"/>
    <property type="match status" value="1"/>
</dbReference>
<keyword evidence="3" id="KW-0808">Transferase</keyword>
<evidence type="ECO:0000259" key="2">
    <source>
        <dbReference type="Pfam" id="PF00535"/>
    </source>
</evidence>
<comment type="caution">
    <text evidence="3">The sequence shown here is derived from an EMBL/GenBank/DDBJ whole genome shotgun (WGS) entry which is preliminary data.</text>
</comment>
<protein>
    <submittedName>
        <fullName evidence="3">Glycosyltransferase</fullName>
    </submittedName>
</protein>
<dbReference type="Pfam" id="PF00535">
    <property type="entry name" value="Glycos_transf_2"/>
    <property type="match status" value="1"/>
</dbReference>
<feature type="region of interest" description="Disordered" evidence="1">
    <location>
        <begin position="1"/>
        <end position="24"/>
    </location>
</feature>
<dbReference type="SUPFAM" id="SSF53756">
    <property type="entry name" value="UDP-Glycosyltransferase/glycogen phosphorylase"/>
    <property type="match status" value="1"/>
</dbReference>
<organism evidence="3 4">
    <name type="scientific">Ameyamaea chiangmaiensis</name>
    <dbReference type="NCBI Taxonomy" id="442969"/>
    <lineage>
        <taxon>Bacteria</taxon>
        <taxon>Pseudomonadati</taxon>
        <taxon>Pseudomonadota</taxon>
        <taxon>Alphaproteobacteria</taxon>
        <taxon>Acetobacterales</taxon>
        <taxon>Acetobacteraceae</taxon>
        <taxon>Ameyamaea</taxon>
    </lineage>
</organism>
<dbReference type="SUPFAM" id="SSF53448">
    <property type="entry name" value="Nucleotide-diphospho-sugar transferases"/>
    <property type="match status" value="1"/>
</dbReference>
<dbReference type="Proteomes" id="UP000585665">
    <property type="component" value="Unassembled WGS sequence"/>
</dbReference>
<dbReference type="Gene3D" id="3.90.550.10">
    <property type="entry name" value="Spore Coat Polysaccharide Biosynthesis Protein SpsA, Chain A"/>
    <property type="match status" value="1"/>
</dbReference>
<evidence type="ECO:0000313" key="3">
    <source>
        <dbReference type="EMBL" id="NVN40591.1"/>
    </source>
</evidence>
<feature type="domain" description="Glycosyltransferase 2-like" evidence="2">
    <location>
        <begin position="371"/>
        <end position="496"/>
    </location>
</feature>
<dbReference type="InterPro" id="IPR029044">
    <property type="entry name" value="Nucleotide-diphossugar_trans"/>
</dbReference>
<sequence>MRQDHDTRREGDDGPAEGQGADGVPGALWVPFDASWYLAAYPEAAHRIGEDGLAGAAEHYALYGEADGLSPNRFFDERFYRGRYPDIERDVLRRQWRSGFAHYCAGGWHDNDPHWLFSNRVYRERLGATLTRHALERGGYVNAYDHYLGEPEREGVSGSLFFDPQWCRHIARAHPGHFPVGLSLYAAYLALPRHVADALPVSPYFDPVWYLARYPEVGAAIGAGHFASALHHYLTNDTPRLYDPQAWFSEIHYAQANADVVPAIDSGAFRNGYDHFLRFGAFEGRSPHPDVALAAYAARSEVQADVAHGLTRDPYTRYLADIARLGGHPTELPPIDEHHAKQVYLRRAEALLPVLARQGLDFTCHETPSVSVIMVLFNQIALTMTTLASLRANFAGPIDLVLVDSGSHDTTGSIERYVRGARVLRFRHNIGYLDGCNAALADARADAVLYLNNDVTLRPGAVAAALNRLEADRAIGAVGAKIVRTNAELQEAGSIIWRDGTTYGYLRNDNPNDPQANFVRDVDYCSAAFLMVRTPLVRACGGFDPLFRPAYFEDTDLCIRILEAGYRIVYDPTVMIEHLEFGSGDAGASLKQMLANHRKLVRRHVDFLRYQQPSHHLNKVAARGRRGDRRRVLFIDDYVPLRQQGSGYVRSNDIVQTMARLGYEVTVFPIMARHIDSVSLFENFPETVEIIADQGIADLSRFLAERAGYYDAVWVGRTHNLARMLPILGEANRYLPARGLVLDTEVVATPRAFAWSQVTGRAPPEGTFEEALREEFLCAYHAQRIVAVTPGDAALIRIAGHDDVAVLGHMLTPQPSPAPFAARHGLLFVGAIHETGSPNHDSLEWFVAEVLPRLEAHLPADARVTIAGYVRPGIDLGALGENRRVDIVGPVRDLSALYNRHRVFIAPTRFAGGLPYKVHEAAAHGLPIVATGLLGEQLGWQDGRDLLCPPGLEAEAFASAIMRVYHDEALWTGLRDAALARVRHDCDADSFSSALDAILQGATT</sequence>
<dbReference type="PANTHER" id="PTHR43179:SF7">
    <property type="entry name" value="RHAMNOSYLTRANSFERASE WBBL"/>
    <property type="match status" value="1"/>
</dbReference>
<evidence type="ECO:0000313" key="4">
    <source>
        <dbReference type="Proteomes" id="UP000585665"/>
    </source>
</evidence>
<feature type="compositionally biased region" description="Basic and acidic residues" evidence="1">
    <location>
        <begin position="1"/>
        <end position="12"/>
    </location>
</feature>
<dbReference type="InterPro" id="IPR001173">
    <property type="entry name" value="Glyco_trans_2-like"/>
</dbReference>
<accession>A0A850PHE3</accession>
<keyword evidence="4" id="KW-1185">Reference proteome</keyword>
<dbReference type="Pfam" id="PF13692">
    <property type="entry name" value="Glyco_trans_1_4"/>
    <property type="match status" value="1"/>
</dbReference>